<name>A0ABT6RPK3_9ACTN</name>
<sequence length="91" mass="10195">MTPEQHRMRAQIAAHTLWANCNDPSAHTEPARRAFLVERFEREVDPDGVLTADERVRRAEHARKAHFKRLALASSQARAARAAARRGGEAA</sequence>
<reference evidence="1 2" key="1">
    <citation type="submission" date="2023-05" db="EMBL/GenBank/DDBJ databases">
        <title>Draft genome sequence of Streptomyces sp. B-S-A8 isolated from a cave soil in Thailand.</title>
        <authorList>
            <person name="Chamroensaksri N."/>
            <person name="Muangham S."/>
        </authorList>
    </citation>
    <scope>NUCLEOTIDE SEQUENCE [LARGE SCALE GENOMIC DNA]</scope>
    <source>
        <strain evidence="1 2">B-S-A8</strain>
    </source>
</reference>
<dbReference type="RefSeq" id="WP_282512178.1">
    <property type="nucleotide sequence ID" value="NZ_JASCIR010000005.1"/>
</dbReference>
<comment type="caution">
    <text evidence="1">The sequence shown here is derived from an EMBL/GenBank/DDBJ whole genome shotgun (WGS) entry which is preliminary data.</text>
</comment>
<protein>
    <submittedName>
        <fullName evidence="1">Uncharacterized protein</fullName>
    </submittedName>
</protein>
<dbReference type="Proteomes" id="UP001224661">
    <property type="component" value="Unassembled WGS sequence"/>
</dbReference>
<evidence type="ECO:0000313" key="2">
    <source>
        <dbReference type="Proteomes" id="UP001224661"/>
    </source>
</evidence>
<keyword evidence="2" id="KW-1185">Reference proteome</keyword>
<evidence type="ECO:0000313" key="1">
    <source>
        <dbReference type="EMBL" id="MDI3386361.1"/>
    </source>
</evidence>
<dbReference type="EMBL" id="JASCIR010000005">
    <property type="protein sequence ID" value="MDI3386361.1"/>
    <property type="molecule type" value="Genomic_DNA"/>
</dbReference>
<gene>
    <name evidence="1" type="ORF">QIS99_09050</name>
</gene>
<organism evidence="1 2">
    <name type="scientific">Streptomyces solicavernae</name>
    <dbReference type="NCBI Taxonomy" id="3043614"/>
    <lineage>
        <taxon>Bacteria</taxon>
        <taxon>Bacillati</taxon>
        <taxon>Actinomycetota</taxon>
        <taxon>Actinomycetes</taxon>
        <taxon>Kitasatosporales</taxon>
        <taxon>Streptomycetaceae</taxon>
        <taxon>Streptomyces</taxon>
    </lineage>
</organism>
<proteinExistence type="predicted"/>
<accession>A0ABT6RPK3</accession>